<feature type="compositionally biased region" description="Basic residues" evidence="1">
    <location>
        <begin position="10"/>
        <end position="27"/>
    </location>
</feature>
<evidence type="ECO:0000313" key="2">
    <source>
        <dbReference type="EMBL" id="GAA3902051.1"/>
    </source>
</evidence>
<dbReference type="EMBL" id="BAABAJ010000002">
    <property type="protein sequence ID" value="GAA3902051.1"/>
    <property type="molecule type" value="Genomic_DNA"/>
</dbReference>
<feature type="region of interest" description="Disordered" evidence="1">
    <location>
        <begin position="1"/>
        <end position="64"/>
    </location>
</feature>
<keyword evidence="3" id="KW-1185">Reference proteome</keyword>
<comment type="caution">
    <text evidence="2">The sequence shown here is derived from an EMBL/GenBank/DDBJ whole genome shotgun (WGS) entry which is preliminary data.</text>
</comment>
<proteinExistence type="predicted"/>
<dbReference type="Proteomes" id="UP001501000">
    <property type="component" value="Unassembled WGS sequence"/>
</dbReference>
<sequence length="120" mass="12839">MVTTCPAPPGRRRRGGGPTRRPRPRRVRQPEQPPHWHGPPDWQPQPQPEPHPQAPSTGSRTVPCGACAEESVVIGESAMGSLPHETRIVSSPIACPPAPAHQRRTGAPRSYAPSTGVSVC</sequence>
<name>A0ABP7LJ12_9ACTN</name>
<protein>
    <submittedName>
        <fullName evidence="2">Uncharacterized protein</fullName>
    </submittedName>
</protein>
<reference evidence="3" key="1">
    <citation type="journal article" date="2019" name="Int. J. Syst. Evol. Microbiol.">
        <title>The Global Catalogue of Microorganisms (GCM) 10K type strain sequencing project: providing services to taxonomists for standard genome sequencing and annotation.</title>
        <authorList>
            <consortium name="The Broad Institute Genomics Platform"/>
            <consortium name="The Broad Institute Genome Sequencing Center for Infectious Disease"/>
            <person name="Wu L."/>
            <person name="Ma J."/>
        </authorList>
    </citation>
    <scope>NUCLEOTIDE SEQUENCE [LARGE SCALE GENOMIC DNA]</scope>
    <source>
        <strain evidence="3">JCM 16956</strain>
    </source>
</reference>
<gene>
    <name evidence="2" type="ORF">GCM10022244_10340</name>
</gene>
<evidence type="ECO:0000256" key="1">
    <source>
        <dbReference type="SAM" id="MobiDB-lite"/>
    </source>
</evidence>
<evidence type="ECO:0000313" key="3">
    <source>
        <dbReference type="Proteomes" id="UP001501000"/>
    </source>
</evidence>
<accession>A0ABP7LJ12</accession>
<feature type="compositionally biased region" description="Pro residues" evidence="1">
    <location>
        <begin position="31"/>
        <end position="53"/>
    </location>
</feature>
<feature type="region of interest" description="Disordered" evidence="1">
    <location>
        <begin position="90"/>
        <end position="120"/>
    </location>
</feature>
<organism evidence="2 3">
    <name type="scientific">Streptomyces gulbargensis</name>
    <dbReference type="NCBI Taxonomy" id="364901"/>
    <lineage>
        <taxon>Bacteria</taxon>
        <taxon>Bacillati</taxon>
        <taxon>Actinomycetota</taxon>
        <taxon>Actinomycetes</taxon>
        <taxon>Kitasatosporales</taxon>
        <taxon>Streptomycetaceae</taxon>
        <taxon>Streptomyces</taxon>
    </lineage>
</organism>